<proteinExistence type="predicted"/>
<keyword evidence="10" id="KW-1185">Reference proteome</keyword>
<evidence type="ECO:0000313" key="10">
    <source>
        <dbReference type="Proteomes" id="UP000216316"/>
    </source>
</evidence>
<dbReference type="InterPro" id="IPR013825">
    <property type="entry name" value="Topo_IA_cen_sub2"/>
</dbReference>
<dbReference type="EMBL" id="NGNX01000003">
    <property type="protein sequence ID" value="OYR93250.1"/>
    <property type="molecule type" value="Genomic_DNA"/>
</dbReference>
<dbReference type="EMBL" id="NGNV01000002">
    <property type="protein sequence ID" value="OYR89034.1"/>
    <property type="molecule type" value="Genomic_DNA"/>
</dbReference>
<accession>A0A256LIR6</accession>
<dbReference type="InterPro" id="IPR006171">
    <property type="entry name" value="TOPRIM_dom"/>
</dbReference>
<dbReference type="GO" id="GO:0006265">
    <property type="term" value="P:DNA topological change"/>
    <property type="evidence" value="ECO:0007669"/>
    <property type="project" value="InterPro"/>
</dbReference>
<keyword evidence="1" id="KW-0479">Metal-binding</keyword>
<evidence type="ECO:0000259" key="6">
    <source>
        <dbReference type="PROSITE" id="PS52039"/>
    </source>
</evidence>
<keyword evidence="5" id="KW-0413">Isomerase</keyword>
<dbReference type="Gene3D" id="2.70.20.10">
    <property type="entry name" value="Topoisomerase I, domain 3"/>
    <property type="match status" value="1"/>
</dbReference>
<dbReference type="Proteomes" id="UP000216316">
    <property type="component" value="Unassembled WGS sequence"/>
</dbReference>
<evidence type="ECO:0000256" key="3">
    <source>
        <dbReference type="ARBA" id="ARBA00023029"/>
    </source>
</evidence>
<dbReference type="InterPro" id="IPR013824">
    <property type="entry name" value="Topo_IA_cen_sub1"/>
</dbReference>
<dbReference type="Pfam" id="PF01751">
    <property type="entry name" value="Toprim"/>
    <property type="match status" value="1"/>
</dbReference>
<name>A0A256LIR6_9LACO</name>
<keyword evidence="4" id="KW-0238">DNA-binding</keyword>
<dbReference type="InterPro" id="IPR023405">
    <property type="entry name" value="Topo_IA_core_domain"/>
</dbReference>
<dbReference type="PANTHER" id="PTHR11390">
    <property type="entry name" value="PROKARYOTIC DNA TOPOISOMERASE"/>
    <property type="match status" value="1"/>
</dbReference>
<dbReference type="InterPro" id="IPR013497">
    <property type="entry name" value="Topo_IA_cen"/>
</dbReference>
<reference evidence="8 9" key="1">
    <citation type="submission" date="2017-04" db="EMBL/GenBank/DDBJ databases">
        <authorList>
            <person name="Afonso C.L."/>
            <person name="Miller P.J."/>
            <person name="Scott M.A."/>
            <person name="Spackman E."/>
            <person name="Goraichik I."/>
            <person name="Dimitrov K.M."/>
            <person name="Suarez D.L."/>
            <person name="Swayne D.E."/>
        </authorList>
    </citation>
    <scope>NUCLEOTIDE SEQUENCE [LARGE SCALE GENOMIC DNA]</scope>
    <source>
        <strain evidence="8 9">609q</strain>
    </source>
</reference>
<dbReference type="InterPro" id="IPR013826">
    <property type="entry name" value="Topo_IA_cen_sub3"/>
</dbReference>
<comment type="caution">
    <text evidence="8">The sequence shown here is derived from an EMBL/GenBank/DDBJ whole genome shotgun (WGS) entry which is preliminary data.</text>
</comment>
<dbReference type="PANTHER" id="PTHR11390:SF26">
    <property type="entry name" value="DNA TOPOISOMERASE 1"/>
    <property type="match status" value="1"/>
</dbReference>
<evidence type="ECO:0000313" key="8">
    <source>
        <dbReference type="EMBL" id="OYR93250.1"/>
    </source>
</evidence>
<protein>
    <recommendedName>
        <fullName evidence="6">Topo IA-type catalytic domain-containing protein</fullName>
    </recommendedName>
</protein>
<dbReference type="GO" id="GO:0003677">
    <property type="term" value="F:DNA binding"/>
    <property type="evidence" value="ECO:0007669"/>
    <property type="project" value="UniProtKB-KW"/>
</dbReference>
<dbReference type="InterPro" id="IPR003602">
    <property type="entry name" value="Topo_IA_DNA-bd_dom"/>
</dbReference>
<dbReference type="InterPro" id="IPR000380">
    <property type="entry name" value="Topo_IA"/>
</dbReference>
<dbReference type="GO" id="GO:0003917">
    <property type="term" value="F:DNA topoisomerase type I (single strand cut, ATP-independent) activity"/>
    <property type="evidence" value="ECO:0007669"/>
    <property type="project" value="InterPro"/>
</dbReference>
<reference evidence="7" key="2">
    <citation type="submission" date="2017-05" db="EMBL/GenBank/DDBJ databases">
        <authorList>
            <person name="Lin X.B."/>
            <person name="Stothard P."/>
            <person name="Tasseva G."/>
            <person name="Walter J."/>
        </authorList>
    </citation>
    <scope>NUCLEOTIDE SEQUENCE</scope>
    <source>
        <strain evidence="7">609u</strain>
    </source>
</reference>
<dbReference type="GO" id="GO:0046872">
    <property type="term" value="F:metal ion binding"/>
    <property type="evidence" value="ECO:0007669"/>
    <property type="project" value="UniProtKB-KW"/>
</dbReference>
<dbReference type="Pfam" id="PF01131">
    <property type="entry name" value="Topoisom_bac"/>
    <property type="match status" value="1"/>
</dbReference>
<feature type="domain" description="Topo IA-type catalytic" evidence="6">
    <location>
        <begin position="168"/>
        <end position="590"/>
    </location>
</feature>
<evidence type="ECO:0000313" key="9">
    <source>
        <dbReference type="Proteomes" id="UP000215828"/>
    </source>
</evidence>
<dbReference type="Gene3D" id="1.10.460.10">
    <property type="entry name" value="Topoisomerase I, domain 2"/>
    <property type="match status" value="1"/>
</dbReference>
<evidence type="ECO:0000256" key="1">
    <source>
        <dbReference type="ARBA" id="ARBA00022723"/>
    </source>
</evidence>
<dbReference type="GO" id="GO:0006310">
    <property type="term" value="P:DNA recombination"/>
    <property type="evidence" value="ECO:0007669"/>
    <property type="project" value="TreeGrafter"/>
</dbReference>
<reference evidence="9 10" key="3">
    <citation type="submission" date="2017-09" db="EMBL/GenBank/DDBJ databases">
        <title>Tripartite evolution among Lactobacillus johnsonii, Lactobacillus taiwanensis, Lactobacillus reuteri and their rodent host.</title>
        <authorList>
            <person name="Wang T."/>
            <person name="Knowles S."/>
            <person name="Cheng C."/>
        </authorList>
    </citation>
    <scope>NUCLEOTIDE SEQUENCE [LARGE SCALE GENOMIC DNA]</scope>
    <source>
        <strain evidence="8 9">609q</strain>
        <strain evidence="7 10">609u</strain>
    </source>
</reference>
<sequence>MKFMILNEKGKQAEKFANFLGGKSGFLKSGDSYDIVHASGHLLKYKKPQDNVPESYAKQFNDWENLSSYPWDTSLFKWEYEINPSGKPPTIEHSKKLLKTIKSTSIGQDAIIIATDNDPSGEGDVLAWEIINYIGWKGQVYRLHFRSESKEDILKAFTKMTNAREGDDQALYHAGLARQRFDYISQELSPYATIVAREHYSTDALRLGRLKSVINMVVWYQNYLRKNYIKRPFFEVRFKDNSNHVFKREYTEDSVFRFNDKSSAEAEKNNYHNSQIKILSKETKRQQPPALLSLSDLNVLVSKDGFSDTAFDSTYESMYQNEIVSYPRTEDTKITQGDFDELLPFVDKMADVVGIDKSLLTHRTLRAKHKIAHDDHGANRPGIKVPNSLAEIEKKFGKVGVSIYTHIVQSYLSILCEDYVYEQEKACLQDYPTFQSTINKPIQLNYKKIFDEKALNDSTKTDENDQSNFSEEAAPYIYEGANPKPAKPTKSFLNNFLKKHNLGTGATRIAVFKTLGEGNKSTMRLTQKDGYVLNYNGTLSALLTKKAYIASVKVTYRLQELIQQVRDQKLDWKQIPPLMNKIVAHDMPIIQKNSLALNDDSELQKLAAAANPKYEKKEKAEGIWLGKKVKVSKSWRKHEFSDQELADLFADKVITFKAEKKDGTFYIAKGKLYNQTASVIKNGRKTQIKFVGFALLPQEIKADENHFVGIWKKKKVRVFNRCGSHIFTKQEQSDLLADKKITFDGISKKNGKTYKYTVTGKLGYKTFKGNKFVEFKPKFN</sequence>
<keyword evidence="3" id="KW-0799">Topoisomerase</keyword>
<evidence type="ECO:0000313" key="7">
    <source>
        <dbReference type="EMBL" id="OYR89034.1"/>
    </source>
</evidence>
<dbReference type="Gene3D" id="3.40.50.140">
    <property type="match status" value="1"/>
</dbReference>
<dbReference type="SMART" id="SM00437">
    <property type="entry name" value="TOP1Ac"/>
    <property type="match status" value="1"/>
</dbReference>
<dbReference type="AlphaFoldDB" id="A0A256LIR6"/>
<dbReference type="GO" id="GO:0006281">
    <property type="term" value="P:DNA repair"/>
    <property type="evidence" value="ECO:0007669"/>
    <property type="project" value="TreeGrafter"/>
</dbReference>
<gene>
    <name evidence="7" type="ORF">CBF53_00675</name>
    <name evidence="8" type="ORF">CBF70_01260</name>
</gene>
<dbReference type="SUPFAM" id="SSF56712">
    <property type="entry name" value="Prokaryotic type I DNA topoisomerase"/>
    <property type="match status" value="1"/>
</dbReference>
<dbReference type="Gene3D" id="1.10.290.10">
    <property type="entry name" value="Topoisomerase I, domain 4"/>
    <property type="match status" value="1"/>
</dbReference>
<dbReference type="Proteomes" id="UP000215828">
    <property type="component" value="Unassembled WGS sequence"/>
</dbReference>
<evidence type="ECO:0000256" key="4">
    <source>
        <dbReference type="ARBA" id="ARBA00023125"/>
    </source>
</evidence>
<organism evidence="8 9">
    <name type="scientific">Lactobacillus taiwanensis</name>
    <dbReference type="NCBI Taxonomy" id="508451"/>
    <lineage>
        <taxon>Bacteria</taxon>
        <taxon>Bacillati</taxon>
        <taxon>Bacillota</taxon>
        <taxon>Bacilli</taxon>
        <taxon>Lactobacillales</taxon>
        <taxon>Lactobacillaceae</taxon>
        <taxon>Lactobacillus</taxon>
    </lineage>
</organism>
<evidence type="ECO:0000256" key="2">
    <source>
        <dbReference type="ARBA" id="ARBA00022833"/>
    </source>
</evidence>
<evidence type="ECO:0000256" key="5">
    <source>
        <dbReference type="ARBA" id="ARBA00023235"/>
    </source>
</evidence>
<dbReference type="SMART" id="SM00493">
    <property type="entry name" value="TOPRIM"/>
    <property type="match status" value="1"/>
</dbReference>
<dbReference type="PROSITE" id="PS52039">
    <property type="entry name" value="TOPO_IA_2"/>
    <property type="match status" value="1"/>
</dbReference>
<keyword evidence="2" id="KW-0862">Zinc</keyword>
<dbReference type="RefSeq" id="WP_094496885.1">
    <property type="nucleotide sequence ID" value="NZ_NGNW01000108.1"/>
</dbReference>